<gene>
    <name evidence="4" type="ORF">EDD36DRAFT_54463</name>
</gene>
<dbReference type="GO" id="GO:0005737">
    <property type="term" value="C:cytoplasm"/>
    <property type="evidence" value="ECO:0007669"/>
    <property type="project" value="TreeGrafter"/>
</dbReference>
<comment type="similarity">
    <text evidence="1 3">Belongs to the short-chain dehydrogenases/reductases (SDR) family.</text>
</comment>
<comment type="caution">
    <text evidence="4">The sequence shown here is derived from an EMBL/GenBank/DDBJ whole genome shotgun (WGS) entry which is preliminary data.</text>
</comment>
<evidence type="ECO:0000256" key="1">
    <source>
        <dbReference type="ARBA" id="ARBA00006484"/>
    </source>
</evidence>
<dbReference type="InterPro" id="IPR036291">
    <property type="entry name" value="NAD(P)-bd_dom_sf"/>
</dbReference>
<protein>
    <submittedName>
        <fullName evidence="4">3-hydroxyacyl-CoA dehydrogenase type-2</fullName>
    </submittedName>
</protein>
<accession>A0AAN6IAD5</accession>
<organism evidence="4 5">
    <name type="scientific">Exophiala viscosa</name>
    <dbReference type="NCBI Taxonomy" id="2486360"/>
    <lineage>
        <taxon>Eukaryota</taxon>
        <taxon>Fungi</taxon>
        <taxon>Dikarya</taxon>
        <taxon>Ascomycota</taxon>
        <taxon>Pezizomycotina</taxon>
        <taxon>Eurotiomycetes</taxon>
        <taxon>Chaetothyriomycetidae</taxon>
        <taxon>Chaetothyriales</taxon>
        <taxon>Herpotrichiellaceae</taxon>
        <taxon>Exophiala</taxon>
    </lineage>
</organism>
<dbReference type="Proteomes" id="UP001203852">
    <property type="component" value="Unassembled WGS sequence"/>
</dbReference>
<reference evidence="4" key="1">
    <citation type="journal article" date="2022" name="bioRxiv">
        <title>Deciphering the potential niche of two novel black yeast fungi from a biological soil crust based on their genomes, phenotypes, and melanin regulation.</title>
        <authorList>
            <consortium name="DOE Joint Genome Institute"/>
            <person name="Carr E.C."/>
            <person name="Barton Q."/>
            <person name="Grambo S."/>
            <person name="Sullivan M."/>
            <person name="Renfro C.M."/>
            <person name="Kuo A."/>
            <person name="Pangilinan J."/>
            <person name="Lipzen A."/>
            <person name="Keymanesh K."/>
            <person name="Savage E."/>
            <person name="Barry K."/>
            <person name="Grigoriev I.V."/>
            <person name="Riekhof W.R."/>
            <person name="Harris S.S."/>
        </authorList>
    </citation>
    <scope>NUCLEOTIDE SEQUENCE</scope>
    <source>
        <strain evidence="4">JF 03-4F</strain>
    </source>
</reference>
<dbReference type="AlphaFoldDB" id="A0AAN6IAD5"/>
<name>A0AAN6IAD5_9EURO</name>
<dbReference type="PANTHER" id="PTHR44229:SF4">
    <property type="entry name" value="15-HYDROXYPROSTAGLANDIN DEHYDROGENASE [NAD(+)]"/>
    <property type="match status" value="1"/>
</dbReference>
<dbReference type="Gene3D" id="3.40.50.720">
    <property type="entry name" value="NAD(P)-binding Rossmann-like Domain"/>
    <property type="match status" value="1"/>
</dbReference>
<dbReference type="PRINTS" id="PR00081">
    <property type="entry name" value="GDHRDH"/>
</dbReference>
<sequence>MYQYEPSPELLFHLDGKTAIITGSARGIGAATATLFTKYGCNVVITDLPSLQGQAASLIESLEHPQRAIFVPASITAWDDLRGVFKKGIKTFGKIDIVVANAGIMESKAVLEVAVDENDDPVESAEANRVIDVNLKGTMNTLRLSMHYMSRNAPSSDGFRGSIVLIASTSGYFGSTSNAAYIASKHGVVGLLRASQQLATSQQVRINAIAPSFTPTYITSGFGESVQKAGLEANTPEMVGTAVACAALDTDRQGTCCLVAGKFLRELENTQQDLMPDWLGSDLLESMARLGAILKDLGGYPLPPESAKI</sequence>
<evidence type="ECO:0000256" key="3">
    <source>
        <dbReference type="RuleBase" id="RU000363"/>
    </source>
</evidence>
<dbReference type="GO" id="GO:0016616">
    <property type="term" value="F:oxidoreductase activity, acting on the CH-OH group of donors, NAD or NADP as acceptor"/>
    <property type="evidence" value="ECO:0007669"/>
    <property type="project" value="TreeGrafter"/>
</dbReference>
<evidence type="ECO:0000313" key="5">
    <source>
        <dbReference type="Proteomes" id="UP001203852"/>
    </source>
</evidence>
<keyword evidence="5" id="KW-1185">Reference proteome</keyword>
<dbReference type="PANTHER" id="PTHR44229">
    <property type="entry name" value="15-HYDROXYPROSTAGLANDIN DEHYDROGENASE [NAD(+)]"/>
    <property type="match status" value="1"/>
</dbReference>
<dbReference type="SUPFAM" id="SSF51735">
    <property type="entry name" value="NAD(P)-binding Rossmann-fold domains"/>
    <property type="match status" value="1"/>
</dbReference>
<dbReference type="Pfam" id="PF00106">
    <property type="entry name" value="adh_short"/>
    <property type="match status" value="1"/>
</dbReference>
<dbReference type="PRINTS" id="PR00080">
    <property type="entry name" value="SDRFAMILY"/>
</dbReference>
<keyword evidence="2" id="KW-0560">Oxidoreductase</keyword>
<dbReference type="InterPro" id="IPR002347">
    <property type="entry name" value="SDR_fam"/>
</dbReference>
<proteinExistence type="inferred from homology"/>
<dbReference type="EMBL" id="MU404359">
    <property type="protein sequence ID" value="KAI1609685.1"/>
    <property type="molecule type" value="Genomic_DNA"/>
</dbReference>
<evidence type="ECO:0000313" key="4">
    <source>
        <dbReference type="EMBL" id="KAI1609685.1"/>
    </source>
</evidence>
<evidence type="ECO:0000256" key="2">
    <source>
        <dbReference type="ARBA" id="ARBA00023002"/>
    </source>
</evidence>